<dbReference type="Proteomes" id="UP000319663">
    <property type="component" value="Unassembled WGS sequence"/>
</dbReference>
<gene>
    <name evidence="1" type="ORF">MPDQ_000923</name>
</gene>
<keyword evidence="2" id="KW-1185">Reference proteome</keyword>
<sequence length="105" mass="11713">MVSSGSPQVFYSWEVVWDAALRAFNVAMEASRKSQLPVHDHLGVFGNARGCSLVCDVFLRISPGFYHETCLRIPEEINTELVAANRGLRRGVVLNLRRGSPKQLI</sequence>
<name>A0A507QSE1_MONPU</name>
<dbReference type="OrthoDB" id="3886018at2759"/>
<dbReference type="AlphaFoldDB" id="A0A507QSE1"/>
<proteinExistence type="predicted"/>
<reference evidence="1 2" key="1">
    <citation type="submission" date="2019-06" db="EMBL/GenBank/DDBJ databases">
        <title>Wine fermentation using esterase from Monascus purpureus.</title>
        <authorList>
            <person name="Geng C."/>
            <person name="Zhang Y."/>
        </authorList>
    </citation>
    <scope>NUCLEOTIDE SEQUENCE [LARGE SCALE GENOMIC DNA]</scope>
    <source>
        <strain evidence="1">HQ1</strain>
    </source>
</reference>
<organism evidence="1 2">
    <name type="scientific">Monascus purpureus</name>
    <name type="common">Red mold</name>
    <name type="synonym">Monascus anka</name>
    <dbReference type="NCBI Taxonomy" id="5098"/>
    <lineage>
        <taxon>Eukaryota</taxon>
        <taxon>Fungi</taxon>
        <taxon>Dikarya</taxon>
        <taxon>Ascomycota</taxon>
        <taxon>Pezizomycotina</taxon>
        <taxon>Eurotiomycetes</taxon>
        <taxon>Eurotiomycetidae</taxon>
        <taxon>Eurotiales</taxon>
        <taxon>Aspergillaceae</taxon>
        <taxon>Monascus</taxon>
    </lineage>
</organism>
<dbReference type="EMBL" id="VIFY01000120">
    <property type="protein sequence ID" value="TQB70145.1"/>
    <property type="molecule type" value="Genomic_DNA"/>
</dbReference>
<comment type="caution">
    <text evidence="1">The sequence shown here is derived from an EMBL/GenBank/DDBJ whole genome shotgun (WGS) entry which is preliminary data.</text>
</comment>
<protein>
    <submittedName>
        <fullName evidence="1">Uncharacterized protein</fullName>
    </submittedName>
</protein>
<accession>A0A507QSE1</accession>
<evidence type="ECO:0000313" key="2">
    <source>
        <dbReference type="Proteomes" id="UP000319663"/>
    </source>
</evidence>
<evidence type="ECO:0000313" key="1">
    <source>
        <dbReference type="EMBL" id="TQB70145.1"/>
    </source>
</evidence>